<keyword evidence="5" id="KW-0598">Phosphotransferase system</keyword>
<dbReference type="RefSeq" id="WP_275420185.1">
    <property type="nucleotide sequence ID" value="NZ_CP106877.1"/>
</dbReference>
<dbReference type="GO" id="GO:0016301">
    <property type="term" value="F:kinase activity"/>
    <property type="evidence" value="ECO:0007669"/>
    <property type="project" value="UniProtKB-KW"/>
</dbReference>
<gene>
    <name evidence="8" type="ORF">OE105_10785</name>
</gene>
<dbReference type="GO" id="GO:0005737">
    <property type="term" value="C:cytoplasm"/>
    <property type="evidence" value="ECO:0007669"/>
    <property type="project" value="UniProtKB-SubCell"/>
</dbReference>
<dbReference type="EMBL" id="CP106877">
    <property type="protein sequence ID" value="WAA12055.1"/>
    <property type="molecule type" value="Genomic_DNA"/>
</dbReference>
<dbReference type="PROSITE" id="PS00371">
    <property type="entry name" value="PTS_EIIA_TYPE_1_HIS"/>
    <property type="match status" value="1"/>
</dbReference>
<dbReference type="SUPFAM" id="SSF51261">
    <property type="entry name" value="Duplicated hybrid motif"/>
    <property type="match status" value="1"/>
</dbReference>
<name>A0A9E8LYG0_9BACI</name>
<dbReference type="InterPro" id="IPR011055">
    <property type="entry name" value="Dup_hybrid_motif"/>
</dbReference>
<proteinExistence type="predicted"/>
<protein>
    <submittedName>
        <fullName evidence="8">PTS glucose transporter subunit IIA</fullName>
    </submittedName>
</protein>
<keyword evidence="9" id="KW-1185">Reference proteome</keyword>
<evidence type="ECO:0000256" key="2">
    <source>
        <dbReference type="ARBA" id="ARBA00022448"/>
    </source>
</evidence>
<sequence>MFTFFKKRRSLTIIAPMSGKYIPLENVPDPVFSEKIMGNGIAIEPTDGNVYSPIDGEVILIPPTKHAIGLRAVDGTEILIHIGLETVTLDGNGFHLLVDVGDKITVGQKLAEVQLNYIRTHAKSIVTPIVITNDSDGKKTYTIPNPKEVIGGKTEVLTITEN</sequence>
<dbReference type="InterPro" id="IPR001127">
    <property type="entry name" value="PTS_EIIA_1_perm"/>
</dbReference>
<evidence type="ECO:0000256" key="1">
    <source>
        <dbReference type="ARBA" id="ARBA00004496"/>
    </source>
</evidence>
<evidence type="ECO:0000259" key="7">
    <source>
        <dbReference type="PROSITE" id="PS51093"/>
    </source>
</evidence>
<evidence type="ECO:0000256" key="5">
    <source>
        <dbReference type="ARBA" id="ARBA00022683"/>
    </source>
</evidence>
<evidence type="ECO:0000313" key="8">
    <source>
        <dbReference type="EMBL" id="WAA12055.1"/>
    </source>
</evidence>
<organism evidence="8 9">
    <name type="scientific">Fervidibacillus halotolerans</name>
    <dbReference type="NCBI Taxonomy" id="2980027"/>
    <lineage>
        <taxon>Bacteria</taxon>
        <taxon>Bacillati</taxon>
        <taxon>Bacillota</taxon>
        <taxon>Bacilli</taxon>
        <taxon>Bacillales</taxon>
        <taxon>Bacillaceae</taxon>
        <taxon>Fervidibacillus</taxon>
    </lineage>
</organism>
<dbReference type="Gene3D" id="2.70.70.10">
    <property type="entry name" value="Glucose Permease (Domain IIA)"/>
    <property type="match status" value="1"/>
</dbReference>
<dbReference type="AlphaFoldDB" id="A0A9E8LYG0"/>
<dbReference type="PANTHER" id="PTHR45008">
    <property type="entry name" value="PTS SYSTEM GLUCOSE-SPECIFIC EIIA COMPONENT"/>
    <property type="match status" value="1"/>
</dbReference>
<dbReference type="FunFam" id="2.70.70.10:FF:000001">
    <property type="entry name" value="PTS system glucose-specific IIA component"/>
    <property type="match status" value="1"/>
</dbReference>
<evidence type="ECO:0000256" key="3">
    <source>
        <dbReference type="ARBA" id="ARBA00022597"/>
    </source>
</evidence>
<keyword evidence="6" id="KW-0418">Kinase</keyword>
<dbReference type="Pfam" id="PF00358">
    <property type="entry name" value="PTS_EIIA_1"/>
    <property type="match status" value="1"/>
</dbReference>
<dbReference type="InterPro" id="IPR050890">
    <property type="entry name" value="PTS_EIIA_component"/>
</dbReference>
<dbReference type="KEGG" id="fhl:OE105_10785"/>
<dbReference type="PROSITE" id="PS51093">
    <property type="entry name" value="PTS_EIIA_TYPE_1"/>
    <property type="match status" value="1"/>
</dbReference>
<dbReference type="PANTHER" id="PTHR45008:SF1">
    <property type="entry name" value="PTS SYSTEM GLUCOSE-SPECIFIC EIIA COMPONENT"/>
    <property type="match status" value="1"/>
</dbReference>
<reference evidence="8" key="1">
    <citation type="submission" date="2022-09" db="EMBL/GenBank/DDBJ databases">
        <title>Complete Genomes of Fervidibacillus albus and Fervidibacillus halotolerans isolated from tidal flat sediments.</title>
        <authorList>
            <person name="Kwon K.K."/>
            <person name="Yang S.-H."/>
            <person name="Park M.J."/>
            <person name="Oh H.-M."/>
        </authorList>
    </citation>
    <scope>NUCLEOTIDE SEQUENCE</scope>
    <source>
        <strain evidence="8">MEBiC13594</strain>
    </source>
</reference>
<keyword evidence="4" id="KW-0808">Transferase</keyword>
<accession>A0A9E8LYG0</accession>
<evidence type="ECO:0000313" key="9">
    <source>
        <dbReference type="Proteomes" id="UP001164726"/>
    </source>
</evidence>
<keyword evidence="3 8" id="KW-0762">Sugar transport</keyword>
<dbReference type="Proteomes" id="UP001164726">
    <property type="component" value="Chromosome"/>
</dbReference>
<feature type="domain" description="PTS EIIA type-1" evidence="7">
    <location>
        <begin position="29"/>
        <end position="133"/>
    </location>
</feature>
<evidence type="ECO:0000256" key="4">
    <source>
        <dbReference type="ARBA" id="ARBA00022679"/>
    </source>
</evidence>
<dbReference type="GO" id="GO:0009401">
    <property type="term" value="P:phosphoenolpyruvate-dependent sugar phosphotransferase system"/>
    <property type="evidence" value="ECO:0007669"/>
    <property type="project" value="UniProtKB-KW"/>
</dbReference>
<keyword evidence="2" id="KW-0813">Transport</keyword>
<comment type="subcellular location">
    <subcellularLocation>
        <location evidence="1">Cytoplasm</location>
    </subcellularLocation>
</comment>
<dbReference type="NCBIfam" id="TIGR00830">
    <property type="entry name" value="PTBA"/>
    <property type="match status" value="1"/>
</dbReference>
<evidence type="ECO:0000256" key="6">
    <source>
        <dbReference type="ARBA" id="ARBA00022777"/>
    </source>
</evidence>